<keyword evidence="2" id="KW-0812">Transmembrane</keyword>
<feature type="signal peptide" evidence="3">
    <location>
        <begin position="1"/>
        <end position="27"/>
    </location>
</feature>
<feature type="chain" id="PRO_5016562706" evidence="3">
    <location>
        <begin position="28"/>
        <end position="212"/>
    </location>
</feature>
<dbReference type="NCBIfam" id="TIGR03063">
    <property type="entry name" value="srtB_target"/>
    <property type="match status" value="1"/>
</dbReference>
<dbReference type="Proteomes" id="UP000252415">
    <property type="component" value="Unassembled WGS sequence"/>
</dbReference>
<dbReference type="InterPro" id="IPR017502">
    <property type="entry name" value="Sortase_SrtB_target"/>
</dbReference>
<evidence type="ECO:0000313" key="5">
    <source>
        <dbReference type="Proteomes" id="UP000252415"/>
    </source>
</evidence>
<evidence type="ECO:0000256" key="3">
    <source>
        <dbReference type="SAM" id="SignalP"/>
    </source>
</evidence>
<gene>
    <name evidence="4" type="ORF">DFP97_113190</name>
</gene>
<proteinExistence type="predicted"/>
<protein>
    <submittedName>
        <fullName evidence="4">LPXTG-motif cell wall-anchored protein/predicted secreted protein</fullName>
    </submittedName>
</protein>
<dbReference type="NCBIfam" id="TIGR01167">
    <property type="entry name" value="LPXTG_anchor"/>
    <property type="match status" value="1"/>
</dbReference>
<accession>A0A368VSS5</accession>
<comment type="caution">
    <text evidence="4">The sequence shown here is derived from an EMBL/GenBank/DDBJ whole genome shotgun (WGS) entry which is preliminary data.</text>
</comment>
<keyword evidence="2" id="KW-0472">Membrane</keyword>
<keyword evidence="2" id="KW-1133">Transmembrane helix</keyword>
<feature type="compositionally biased region" description="Low complexity" evidence="1">
    <location>
        <begin position="152"/>
        <end position="182"/>
    </location>
</feature>
<keyword evidence="3" id="KW-0732">Signal</keyword>
<evidence type="ECO:0000256" key="1">
    <source>
        <dbReference type="SAM" id="MobiDB-lite"/>
    </source>
</evidence>
<reference evidence="4 5" key="1">
    <citation type="submission" date="2018-07" db="EMBL/GenBank/DDBJ databases">
        <title>Genomic Encyclopedia of Type Strains, Phase III (KMG-III): the genomes of soil and plant-associated and newly described type strains.</title>
        <authorList>
            <person name="Whitman W."/>
        </authorList>
    </citation>
    <scope>NUCLEOTIDE SEQUENCE [LARGE SCALE GENOMIC DNA]</scope>
    <source>
        <strain evidence="4 5">CECT 7506</strain>
    </source>
</reference>
<dbReference type="AlphaFoldDB" id="A0A368VSS5"/>
<dbReference type="RefSeq" id="WP_114382095.1">
    <property type="nucleotide sequence ID" value="NZ_QPJD01000013.1"/>
</dbReference>
<dbReference type="EMBL" id="QPJD01000013">
    <property type="protein sequence ID" value="RCW43517.1"/>
    <property type="molecule type" value="Genomic_DNA"/>
</dbReference>
<feature type="region of interest" description="Disordered" evidence="1">
    <location>
        <begin position="148"/>
        <end position="182"/>
    </location>
</feature>
<evidence type="ECO:0000256" key="2">
    <source>
        <dbReference type="SAM" id="Phobius"/>
    </source>
</evidence>
<keyword evidence="5" id="KW-1185">Reference proteome</keyword>
<organism evidence="4 5">
    <name type="scientific">Paenibacillus prosopidis</name>
    <dbReference type="NCBI Taxonomy" id="630520"/>
    <lineage>
        <taxon>Bacteria</taxon>
        <taxon>Bacillati</taxon>
        <taxon>Bacillota</taxon>
        <taxon>Bacilli</taxon>
        <taxon>Bacillales</taxon>
        <taxon>Paenibacillaceae</taxon>
        <taxon>Paenibacillus</taxon>
    </lineage>
</organism>
<sequence>MKGVSKVAVSLMVVFSLMLYMAAFASAASTTGLKDGVYGAETQPTKSSNSIFKLIVAVADGKVSTVDFGMYNGPAKLNASIAEFVPEDQRENFKAMMAEIADYQEQLNSKLDGAKVVKSTKSAKGAGIYETLQQLWKDVAKDAGGTIEGDAPAKASNADSASSTASNADSASSTASSSNNPKTGDSSMVLYYVLAGAALVGMVALGRKKHIV</sequence>
<name>A0A368VSS5_9BACL</name>
<feature type="transmembrane region" description="Helical" evidence="2">
    <location>
        <begin position="189"/>
        <end position="206"/>
    </location>
</feature>
<evidence type="ECO:0000313" key="4">
    <source>
        <dbReference type="EMBL" id="RCW43517.1"/>
    </source>
</evidence>